<gene>
    <name evidence="2" type="ORF">BWK73_06070</name>
</gene>
<evidence type="ECO:0000313" key="3">
    <source>
        <dbReference type="Proteomes" id="UP000192491"/>
    </source>
</evidence>
<dbReference type="Pfam" id="PF12770">
    <property type="entry name" value="CHAT"/>
    <property type="match status" value="1"/>
</dbReference>
<reference evidence="2 3" key="1">
    <citation type="submission" date="2017-01" db="EMBL/GenBank/DDBJ databases">
        <title>Novel large sulfur bacteria in the metagenomes of groundwater-fed chemosynthetic microbial mats in the Lake Huron basin.</title>
        <authorList>
            <person name="Sharrar A.M."/>
            <person name="Flood B.E."/>
            <person name="Bailey J.V."/>
            <person name="Jones D.S."/>
            <person name="Biddanda B."/>
            <person name="Ruberg S.A."/>
            <person name="Marcus D.N."/>
            <person name="Dick G.J."/>
        </authorList>
    </citation>
    <scope>NUCLEOTIDE SEQUENCE [LARGE SCALE GENOMIC DNA]</scope>
    <source>
        <strain evidence="2">A8</strain>
    </source>
</reference>
<organism evidence="2 3">
    <name type="scientific">Thiothrix lacustris</name>
    <dbReference type="NCBI Taxonomy" id="525917"/>
    <lineage>
        <taxon>Bacteria</taxon>
        <taxon>Pseudomonadati</taxon>
        <taxon>Pseudomonadota</taxon>
        <taxon>Gammaproteobacteria</taxon>
        <taxon>Thiotrichales</taxon>
        <taxon>Thiotrichaceae</taxon>
        <taxon>Thiothrix</taxon>
    </lineage>
</organism>
<evidence type="ECO:0000313" key="2">
    <source>
        <dbReference type="EMBL" id="OQX15593.1"/>
    </source>
</evidence>
<comment type="caution">
    <text evidence="2">The sequence shown here is derived from an EMBL/GenBank/DDBJ whole genome shotgun (WGS) entry which is preliminary data.</text>
</comment>
<feature type="non-terminal residue" evidence="2">
    <location>
        <position position="1"/>
    </location>
</feature>
<evidence type="ECO:0000259" key="1">
    <source>
        <dbReference type="Pfam" id="PF12770"/>
    </source>
</evidence>
<dbReference type="InterPro" id="IPR024983">
    <property type="entry name" value="CHAT_dom"/>
</dbReference>
<feature type="domain" description="CHAT" evidence="1">
    <location>
        <begin position="2"/>
        <end position="198"/>
    </location>
</feature>
<sequence>PQTAVYLADSATETRLKQLDHTGELQRANVISFATHALLALDDPNAASQTREAGLVLTPPKQDSSDDDGYLSSSEIATLKLDADWVLLSACNTGTLTAGEAREGLSALSKAFFMAGTRSVLASHWPVESRSTAQLMTGLFSKLQASAGLRRAEALRQSMVTLLDAPAECGWLCWLGWQSARYPSAHPAYWAAFVVYGEGGAIQ</sequence>
<accession>A0A1Y1QWL2</accession>
<dbReference type="Proteomes" id="UP000192491">
    <property type="component" value="Unassembled WGS sequence"/>
</dbReference>
<proteinExistence type="predicted"/>
<dbReference type="EMBL" id="MTEJ01000012">
    <property type="protein sequence ID" value="OQX15593.1"/>
    <property type="molecule type" value="Genomic_DNA"/>
</dbReference>
<name>A0A1Y1QWL2_9GAMM</name>
<protein>
    <recommendedName>
        <fullName evidence="1">CHAT domain-containing protein</fullName>
    </recommendedName>
</protein>
<dbReference type="AlphaFoldDB" id="A0A1Y1QWL2"/>